<keyword evidence="3" id="KW-1185">Reference proteome</keyword>
<dbReference type="HOGENOM" id="CLU_036718_2_0_7"/>
<dbReference type="AlphaFoldDB" id="A1AUW4"/>
<evidence type="ECO:0000313" key="3">
    <source>
        <dbReference type="Proteomes" id="UP000006732"/>
    </source>
</evidence>
<organism evidence="2 3">
    <name type="scientific">Pelobacter propionicus (strain DSM 2379 / NBRC 103807 / OttBd1)</name>
    <dbReference type="NCBI Taxonomy" id="338966"/>
    <lineage>
        <taxon>Bacteria</taxon>
        <taxon>Pseudomonadati</taxon>
        <taxon>Thermodesulfobacteriota</taxon>
        <taxon>Desulfuromonadia</taxon>
        <taxon>Desulfuromonadales</taxon>
        <taxon>Desulfuromonadaceae</taxon>
        <taxon>Pelobacter</taxon>
    </lineage>
</organism>
<accession>A1AUW4</accession>
<dbReference type="KEGG" id="ppd:Ppro_3542"/>
<dbReference type="eggNOG" id="COG2733">
    <property type="taxonomic scope" value="Bacteria"/>
</dbReference>
<keyword evidence="1" id="KW-1133">Transmembrane helix</keyword>
<protein>
    <recommendedName>
        <fullName evidence="4">DUF445 domain-containing protein</fullName>
    </recommendedName>
</protein>
<sequence>MDGRKGILARNKAIAGGLMVSAAVLFVIARSHGGNGVWQWVSAFAEAAMVGALADWFAVVALFRHPLGVPIPHTAIIPNKKETIAESLAEFIRDKFLATESLLSKMRELNPAERLSAYLMSRDNADGLAMGLTRILSETIDFIDDERVRRILLAALHDRIGKIDLASSAGQVLETLMKNNRHQAVLDDLLARISAWISTAEAQERLAHGIDNWLSTDYPLLSKFIPNRDQFTKGAGEKVARKVDLFLQEVNEDPSHELRCRFDQAVSDFIHRLRHDADLRSRIEEIKRETVNNEQLACYVTGLAGDLKAWLTDDLGRSHSRIRTSIAEAAMGLGTTLSRNRDLMDSINEHLETIVVNYSDKLRAVVTRHVSGTVKQWKEDDFVSEIELAIGSDLQFIRMNGTLVGGVIGLLLHGISLLIG</sequence>
<dbReference type="OrthoDB" id="9769590at2"/>
<keyword evidence="1" id="KW-0472">Membrane</keyword>
<proteinExistence type="predicted"/>
<dbReference type="PANTHER" id="PTHR38442:SF1">
    <property type="entry name" value="INNER MEMBRANE PROTEIN"/>
    <property type="match status" value="1"/>
</dbReference>
<name>A1AUW4_PELPD</name>
<reference evidence="2 3" key="1">
    <citation type="submission" date="2006-10" db="EMBL/GenBank/DDBJ databases">
        <title>Complete sequence of chromosome of Pelobacter propionicus DSM 2379.</title>
        <authorList>
            <consortium name="US DOE Joint Genome Institute"/>
            <person name="Copeland A."/>
            <person name="Lucas S."/>
            <person name="Lapidus A."/>
            <person name="Barry K."/>
            <person name="Detter J.C."/>
            <person name="Glavina del Rio T."/>
            <person name="Hammon N."/>
            <person name="Israni S."/>
            <person name="Dalin E."/>
            <person name="Tice H."/>
            <person name="Pitluck S."/>
            <person name="Saunders E."/>
            <person name="Brettin T."/>
            <person name="Bruce D."/>
            <person name="Han C."/>
            <person name="Tapia R."/>
            <person name="Schmutz J."/>
            <person name="Larimer F."/>
            <person name="Land M."/>
            <person name="Hauser L."/>
            <person name="Kyrpides N."/>
            <person name="Kim E."/>
            <person name="Lovley D."/>
            <person name="Richardson P."/>
        </authorList>
    </citation>
    <scope>NUCLEOTIDE SEQUENCE [LARGE SCALE GENOMIC DNA]</scope>
    <source>
        <strain evidence="3">DSM 2379 / NBRC 103807 / OttBd1</strain>
    </source>
</reference>
<dbReference type="InterPro" id="IPR007383">
    <property type="entry name" value="DUF445"/>
</dbReference>
<dbReference type="RefSeq" id="WP_011737348.1">
    <property type="nucleotide sequence ID" value="NC_008609.1"/>
</dbReference>
<evidence type="ECO:0008006" key="4">
    <source>
        <dbReference type="Google" id="ProtNLM"/>
    </source>
</evidence>
<keyword evidence="1" id="KW-0812">Transmembrane</keyword>
<evidence type="ECO:0000256" key="1">
    <source>
        <dbReference type="SAM" id="Phobius"/>
    </source>
</evidence>
<dbReference type="PANTHER" id="PTHR38442">
    <property type="entry name" value="INNER MEMBRANE PROTEIN-RELATED"/>
    <property type="match status" value="1"/>
</dbReference>
<dbReference type="GO" id="GO:0005886">
    <property type="term" value="C:plasma membrane"/>
    <property type="evidence" value="ECO:0007669"/>
    <property type="project" value="TreeGrafter"/>
</dbReference>
<dbReference type="Proteomes" id="UP000006732">
    <property type="component" value="Chromosome"/>
</dbReference>
<feature type="transmembrane region" description="Helical" evidence="1">
    <location>
        <begin position="12"/>
        <end position="31"/>
    </location>
</feature>
<gene>
    <name evidence="2" type="ordered locus">Ppro_3542</name>
</gene>
<evidence type="ECO:0000313" key="2">
    <source>
        <dbReference type="EMBL" id="ABL01135.1"/>
    </source>
</evidence>
<dbReference type="Pfam" id="PF04286">
    <property type="entry name" value="DUF445"/>
    <property type="match status" value="1"/>
</dbReference>
<dbReference type="EMBL" id="CP000482">
    <property type="protein sequence ID" value="ABL01135.1"/>
    <property type="molecule type" value="Genomic_DNA"/>
</dbReference>
<dbReference type="STRING" id="338966.Ppro_3542"/>